<organism evidence="4 5">
    <name type="scientific">Phycisphaera mikurensis (strain NBRC 102666 / KCTC 22515 / FYK2301M01)</name>
    <dbReference type="NCBI Taxonomy" id="1142394"/>
    <lineage>
        <taxon>Bacteria</taxon>
        <taxon>Pseudomonadati</taxon>
        <taxon>Planctomycetota</taxon>
        <taxon>Phycisphaerae</taxon>
        <taxon>Phycisphaerales</taxon>
        <taxon>Phycisphaeraceae</taxon>
        <taxon>Phycisphaera</taxon>
    </lineage>
</organism>
<dbReference type="SUPFAM" id="SSF56672">
    <property type="entry name" value="DNA/RNA polymerases"/>
    <property type="match status" value="1"/>
</dbReference>
<dbReference type="Pfam" id="PF11799">
    <property type="entry name" value="IMS_C"/>
    <property type="match status" value="1"/>
</dbReference>
<dbReference type="STRING" id="1142394.PSMK_20690"/>
<dbReference type="Proteomes" id="UP000007881">
    <property type="component" value="Chromosome"/>
</dbReference>
<reference evidence="4 5" key="1">
    <citation type="submission" date="2012-02" db="EMBL/GenBank/DDBJ databases">
        <title>Complete genome sequence of Phycisphaera mikurensis NBRC 102666.</title>
        <authorList>
            <person name="Ankai A."/>
            <person name="Hosoyama A."/>
            <person name="Terui Y."/>
            <person name="Sekine M."/>
            <person name="Fukai R."/>
            <person name="Kato Y."/>
            <person name="Nakamura S."/>
            <person name="Yamada-Narita S."/>
            <person name="Kawakoshi A."/>
            <person name="Fukunaga Y."/>
            <person name="Yamazaki S."/>
            <person name="Fujita N."/>
        </authorList>
    </citation>
    <scope>NUCLEOTIDE SEQUENCE [LARGE SCALE GENOMIC DNA]</scope>
    <source>
        <strain evidence="5">NBRC 102666 / KCTC 22515 / FYK2301M01</strain>
    </source>
</reference>
<dbReference type="AlphaFoldDB" id="I0IG40"/>
<dbReference type="InterPro" id="IPR017961">
    <property type="entry name" value="DNA_pol_Y-fam_little_finger"/>
</dbReference>
<feature type="region of interest" description="Disordered" evidence="2">
    <location>
        <begin position="356"/>
        <end position="401"/>
    </location>
</feature>
<dbReference type="HOGENOM" id="CLU_028184_1_1_0"/>
<dbReference type="eggNOG" id="COG0389">
    <property type="taxonomic scope" value="Bacteria"/>
</dbReference>
<feature type="compositionally biased region" description="Low complexity" evidence="2">
    <location>
        <begin position="356"/>
        <end position="367"/>
    </location>
</feature>
<sequence length="485" mass="51922">MTSAQAVALLPPGVEPELIDHAPEADAAALAAIARWCQRLGPVVATDPPDGLLLDLTGCERLHGGLHRMARVTVGRLTRLGLELHAALAPTLGGAWALARFDPAPLPLVGGADEDAALAALARRLDPLPVAALRLEPAEVAALEEVGIDRVEQLRVLPREAVADRFGSGVLRRIDQADGHVREGVLAVKPWTAPRVEQAFGGPCLSTEAVSEAFEKLTRELCELLGARGRAASSITLGVDRLDADLKPQHASKPLTLSRPSRNPRHLGSLLSPHVERLDLARGVECVSLTAAVAPRRGHLQLAASGVSSAAAAADRAADLAGHTAQLVDLLCARLGREAVLQPRLVDSHVPEASFAATPAAGSAPRRPAGDPRGGRRDAAHGTPRPHVDRPTRLLDPPEPADAVYLNPDGPILTLTWRGTRLELDQSVGPEPIARRWWRDVLRKGDLEGFGPERAYHRVRDSEGRWLWVFRRSDNGSWFVHGVWA</sequence>
<evidence type="ECO:0000313" key="4">
    <source>
        <dbReference type="EMBL" id="BAM04228.1"/>
    </source>
</evidence>
<name>I0IG40_PHYMF</name>
<evidence type="ECO:0000256" key="1">
    <source>
        <dbReference type="ARBA" id="ARBA00022763"/>
    </source>
</evidence>
<evidence type="ECO:0000313" key="5">
    <source>
        <dbReference type="Proteomes" id="UP000007881"/>
    </source>
</evidence>
<evidence type="ECO:0000256" key="2">
    <source>
        <dbReference type="SAM" id="MobiDB-lite"/>
    </source>
</evidence>
<dbReference type="PANTHER" id="PTHR35369">
    <property type="entry name" value="BLR3025 PROTEIN-RELATED"/>
    <property type="match status" value="1"/>
</dbReference>
<evidence type="ECO:0000259" key="3">
    <source>
        <dbReference type="Pfam" id="PF11799"/>
    </source>
</evidence>
<protein>
    <recommendedName>
        <fullName evidence="3">DNA polymerase Y-family little finger domain-containing protein</fullName>
    </recommendedName>
</protein>
<gene>
    <name evidence="4" type="ordered locus">PSMK_20690</name>
</gene>
<dbReference type="PANTHER" id="PTHR35369:SF2">
    <property type="entry name" value="BLR3025 PROTEIN"/>
    <property type="match status" value="1"/>
</dbReference>
<dbReference type="KEGG" id="phm:PSMK_20690"/>
<dbReference type="EMBL" id="AP012338">
    <property type="protein sequence ID" value="BAM04228.1"/>
    <property type="molecule type" value="Genomic_DNA"/>
</dbReference>
<dbReference type="InterPro" id="IPR050356">
    <property type="entry name" value="SulA_CellDiv_inhibitor"/>
</dbReference>
<feature type="compositionally biased region" description="Basic and acidic residues" evidence="2">
    <location>
        <begin position="368"/>
        <end position="393"/>
    </location>
</feature>
<keyword evidence="1" id="KW-0227">DNA damage</keyword>
<proteinExistence type="predicted"/>
<feature type="domain" description="DNA polymerase Y-family little finger" evidence="3">
    <location>
        <begin position="196"/>
        <end position="279"/>
    </location>
</feature>
<dbReference type="GO" id="GO:0006281">
    <property type="term" value="P:DNA repair"/>
    <property type="evidence" value="ECO:0007669"/>
    <property type="project" value="InterPro"/>
</dbReference>
<dbReference type="CDD" id="cd03468">
    <property type="entry name" value="PolY_like"/>
    <property type="match status" value="1"/>
</dbReference>
<accession>I0IG40</accession>
<dbReference type="InterPro" id="IPR043502">
    <property type="entry name" value="DNA/RNA_pol_sf"/>
</dbReference>
<dbReference type="GO" id="GO:0003684">
    <property type="term" value="F:damaged DNA binding"/>
    <property type="evidence" value="ECO:0007669"/>
    <property type="project" value="InterPro"/>
</dbReference>
<keyword evidence="5" id="KW-1185">Reference proteome</keyword>